<comment type="caution">
    <text evidence="14">The sequence shown here is derived from an EMBL/GenBank/DDBJ whole genome shotgun (WGS) entry which is preliminary data.</text>
</comment>
<keyword evidence="7 9" id="KW-0720">Serine protease</keyword>
<dbReference type="EMBL" id="JARSFG010000006">
    <property type="protein sequence ID" value="MEC1177751.1"/>
    <property type="molecule type" value="Genomic_DNA"/>
</dbReference>
<dbReference type="RefSeq" id="WP_326122206.1">
    <property type="nucleotide sequence ID" value="NZ_JARSFG010000006.1"/>
</dbReference>
<dbReference type="InterPro" id="IPR046450">
    <property type="entry name" value="PA_dom_sf"/>
</dbReference>
<feature type="region of interest" description="Disordered" evidence="11">
    <location>
        <begin position="1202"/>
        <end position="1267"/>
    </location>
</feature>
<keyword evidence="2" id="KW-0134">Cell wall</keyword>
<protein>
    <submittedName>
        <fullName evidence="14">S8 family serine peptidase</fullName>
    </submittedName>
</protein>
<dbReference type="Pfam" id="PF00395">
    <property type="entry name" value="SLH"/>
    <property type="match status" value="3"/>
</dbReference>
<evidence type="ECO:0000256" key="12">
    <source>
        <dbReference type="SAM" id="SignalP"/>
    </source>
</evidence>
<dbReference type="InterPro" id="IPR036852">
    <property type="entry name" value="Peptidase_S8/S53_dom_sf"/>
</dbReference>
<dbReference type="PANTHER" id="PTHR43806:SF65">
    <property type="entry name" value="SERINE PROTEASE APRX"/>
    <property type="match status" value="1"/>
</dbReference>
<dbReference type="InterPro" id="IPR003137">
    <property type="entry name" value="PA_domain"/>
</dbReference>
<evidence type="ECO:0000256" key="11">
    <source>
        <dbReference type="SAM" id="MobiDB-lite"/>
    </source>
</evidence>
<dbReference type="PANTHER" id="PTHR43806">
    <property type="entry name" value="PEPTIDASE S8"/>
    <property type="match status" value="1"/>
</dbReference>
<dbReference type="Pfam" id="PF00082">
    <property type="entry name" value="Peptidase_S8"/>
    <property type="match status" value="1"/>
</dbReference>
<accession>A0AAW9NSE2</accession>
<feature type="active site" description="Charge relay system" evidence="8 9">
    <location>
        <position position="610"/>
    </location>
</feature>
<dbReference type="CDD" id="cd02133">
    <property type="entry name" value="PA_C5a_like"/>
    <property type="match status" value="1"/>
</dbReference>
<feature type="chain" id="PRO_5043331499" evidence="12">
    <location>
        <begin position="31"/>
        <end position="1443"/>
    </location>
</feature>
<organism evidence="14 15">
    <name type="scientific">Metasolibacillus meyeri</name>
    <dbReference type="NCBI Taxonomy" id="1071052"/>
    <lineage>
        <taxon>Bacteria</taxon>
        <taxon>Bacillati</taxon>
        <taxon>Bacillota</taxon>
        <taxon>Bacilli</taxon>
        <taxon>Bacillales</taxon>
        <taxon>Caryophanaceae</taxon>
        <taxon>Metasolibacillus</taxon>
    </lineage>
</organism>
<dbReference type="Pfam" id="PF05922">
    <property type="entry name" value="Inhibitor_I9"/>
    <property type="match status" value="1"/>
</dbReference>
<evidence type="ECO:0000256" key="8">
    <source>
        <dbReference type="PIRSR" id="PIRSR615500-1"/>
    </source>
</evidence>
<dbReference type="InterPro" id="IPR022398">
    <property type="entry name" value="Peptidase_S8_His-AS"/>
</dbReference>
<evidence type="ECO:0000313" key="15">
    <source>
        <dbReference type="Proteomes" id="UP001344888"/>
    </source>
</evidence>
<feature type="compositionally biased region" description="Basic and acidic residues" evidence="11">
    <location>
        <begin position="248"/>
        <end position="262"/>
    </location>
</feature>
<dbReference type="PROSITE" id="PS51892">
    <property type="entry name" value="SUBTILASE"/>
    <property type="match status" value="1"/>
</dbReference>
<feature type="signal peptide" evidence="12">
    <location>
        <begin position="1"/>
        <end position="30"/>
    </location>
</feature>
<evidence type="ECO:0000256" key="9">
    <source>
        <dbReference type="PROSITE-ProRule" id="PRU01240"/>
    </source>
</evidence>
<dbReference type="SUPFAM" id="SSF52025">
    <property type="entry name" value="PA domain"/>
    <property type="match status" value="1"/>
</dbReference>
<reference evidence="14 15" key="1">
    <citation type="submission" date="2023-03" db="EMBL/GenBank/DDBJ databases">
        <title>Bacillus Genome Sequencing.</title>
        <authorList>
            <person name="Dunlap C."/>
        </authorList>
    </citation>
    <scope>NUCLEOTIDE SEQUENCE [LARGE SCALE GENOMIC DNA]</scope>
    <source>
        <strain evidence="14 15">B-59205</strain>
    </source>
</reference>
<dbReference type="PROSITE" id="PS00138">
    <property type="entry name" value="SUBTILASE_SER"/>
    <property type="match status" value="1"/>
</dbReference>
<dbReference type="InterPro" id="IPR001119">
    <property type="entry name" value="SLH_dom"/>
</dbReference>
<keyword evidence="4 9" id="KW-0645">Protease</keyword>
<evidence type="ECO:0000256" key="2">
    <source>
        <dbReference type="ARBA" id="ARBA00022512"/>
    </source>
</evidence>
<dbReference type="InterPro" id="IPR034213">
    <property type="entry name" value="S8_Vpr-like"/>
</dbReference>
<dbReference type="InterPro" id="IPR023828">
    <property type="entry name" value="Peptidase_S8_Ser-AS"/>
</dbReference>
<sequence length="1443" mass="151911">MRNKGVTKFYAIFVAVMMILSMLSPMQVSADSDFSLQKKSNDEATLLTKAAIIEQLNISNGPAVLHPDLQDLSGNNSVAVIVHLSEKPVALEKGIRDLEGRSFSASEIQQVKEAVQTQQAEVIQEMVVENISFTQGYTFNTVLNGFAAQIRADDLEKLLEIEGITLIEPDAEVYAYEEEASTDGQVEAYMNTSNSFLGIEQLWAEGIEGQGVKVAVLDTGIDTTHPEFAGIYKGGKNFIIHDPNMYKAPRDANDGSETKPSERPSNQPLVNARGSSYATSHGTHVAGTIAAIGANSYGIKGIAPKVDLYSYRVLGAYGSGATSGIVAAIEYAVEQEMDVINLSLGGGSNSENDASSFAINNAALAGVIAVIATGNSGPNRGTLGTPSTAPLGIAVGNSTNPEKAYHAVATIEVGNFELSKKLNLMATTFGGDLTQQLSGEFELVAVPNIGAAADYVNIDANGKIALISRGDIAFVEKIEHAKNAGAIGAIIHNFSGGTNAPGPSGTFLGDSFDFIPTFDMSVTDGQAIRNALASAVGTISFSEYGALTSIGDEINDSSSRGPSTPNFDIKPDVVAPGTNIMSTVPTYKTNTAAGEPINPGQAYDRKTGTSMATPHIAGIAALIKQANPSWTPFDVKVALANTADILNTSKYDVFDQGAGRVNAYEAAFPSALAYVQDSAKRDASGQIVAHEKGSVTFGPQPVKAQNIQVTKEIIVRNMNGVGGNYSVSVDMLQSFGDAQVTVDKSSFTLNGEEQLTVTLTASRNTAAKLGDEIFGYIHLIPTQSVTTETSLLVDRAELNMTEGGTIQLNVVEKTTTTPETHTTISLPFAADFGGEAPTAIEDMAISATDVSFNGDGIKDSAELTFTLTGDVGTNYIELWDLEDPEGGVYGDGYIGYLHAAQTLGAGSWRLVVNGNYTPWGGSGMVAIPDGVYTIDFTAETQAGIISDYVGPIFVKSTTATLQDVTVTPTSVTSGDTATITSSGDTANIAVNGKVVDKYIDYKGLLASYGLNYDVNSKLTVLYAVTRDGQIIEDDFITLQQDGTFDFDVEAQLNAATDSVTIVILDAAGNISEHTVYGTPISIITSQSVMTKLEATALPSELDISNNVSEAELAEVTSNKLTFVSSVAINEPPVWNHVFSMVDGPARPTTFESSTTVDVTEQATYTVADNSIVEVTNGLVTAKTSGTTTITVNYGNNNVVIPVTVNPASNPGPDPNPNPGGGGNTGGGSSSGGGTTAPETQPEEKPETTHHDYEQQQEEPVSFQPTDLPANHWAASYIQKMIAKGLLKGNENGEVKPDANVTRAQFASILARALGLKANGSAPFSDISNYAAATKDEIASIFEAGIAKGIDGKYNPSGEVTRAQLALMLYRAYEYATGEKYVPKGKPTFADLGKYNEETLAAIAMLEELNIASGDQGKFKPSAPATRAHTAKMVINFLEVIESK</sequence>
<name>A0AAW9NSE2_9BACL</name>
<feature type="compositionally biased region" description="Gly residues" evidence="11">
    <location>
        <begin position="1218"/>
        <end position="1234"/>
    </location>
</feature>
<dbReference type="Gene3D" id="3.50.30.30">
    <property type="match status" value="1"/>
</dbReference>
<comment type="similarity">
    <text evidence="1 9 10">Belongs to the peptidase S8 family.</text>
</comment>
<dbReference type="PROSITE" id="PS51272">
    <property type="entry name" value="SLH"/>
    <property type="match status" value="3"/>
</dbReference>
<dbReference type="InterPro" id="IPR023827">
    <property type="entry name" value="Peptidase_S8_Asp-AS"/>
</dbReference>
<dbReference type="PRINTS" id="PR00723">
    <property type="entry name" value="SUBTILISIN"/>
</dbReference>
<keyword evidence="6 9" id="KW-0378">Hydrolase</keyword>
<dbReference type="InterPro" id="IPR015500">
    <property type="entry name" value="Peptidase_S8_subtilisin-rel"/>
</dbReference>
<dbReference type="Gene3D" id="3.30.70.80">
    <property type="entry name" value="Peptidase S8 propeptide/proteinase inhibitor I9"/>
    <property type="match status" value="1"/>
</dbReference>
<keyword evidence="5 12" id="KW-0732">Signal</keyword>
<dbReference type="Pfam" id="PF21461">
    <property type="entry name" value="HL_N-beta"/>
    <property type="match status" value="1"/>
</dbReference>
<proteinExistence type="inferred from homology"/>
<dbReference type="InterPro" id="IPR037045">
    <property type="entry name" value="S8pro/Inhibitor_I9_sf"/>
</dbReference>
<evidence type="ECO:0000256" key="10">
    <source>
        <dbReference type="RuleBase" id="RU003355"/>
    </source>
</evidence>
<keyword evidence="3" id="KW-0964">Secreted</keyword>
<dbReference type="InterPro" id="IPR048734">
    <property type="entry name" value="HL_N-beta"/>
</dbReference>
<feature type="active site" description="Charge relay system" evidence="8 9">
    <location>
        <position position="218"/>
    </location>
</feature>
<feature type="active site" description="Charge relay system" evidence="8 9">
    <location>
        <position position="281"/>
    </location>
</feature>
<feature type="domain" description="SLH" evidence="13">
    <location>
        <begin position="1324"/>
        <end position="1382"/>
    </location>
</feature>
<dbReference type="Gene3D" id="2.60.40.1080">
    <property type="match status" value="1"/>
</dbReference>
<dbReference type="CDD" id="cd07474">
    <property type="entry name" value="Peptidases_S8_subtilisin_Vpr-like"/>
    <property type="match status" value="1"/>
</dbReference>
<dbReference type="InterPro" id="IPR000209">
    <property type="entry name" value="Peptidase_S8/S53_dom"/>
</dbReference>
<dbReference type="InterPro" id="IPR050131">
    <property type="entry name" value="Peptidase_S8_subtilisin-like"/>
</dbReference>
<feature type="compositionally biased region" description="Polar residues" evidence="11">
    <location>
        <begin position="263"/>
        <end position="277"/>
    </location>
</feature>
<dbReference type="Proteomes" id="UP001344888">
    <property type="component" value="Unassembled WGS sequence"/>
</dbReference>
<feature type="domain" description="SLH" evidence="13">
    <location>
        <begin position="1260"/>
        <end position="1323"/>
    </location>
</feature>
<evidence type="ECO:0000313" key="14">
    <source>
        <dbReference type="EMBL" id="MEC1177751.1"/>
    </source>
</evidence>
<evidence type="ECO:0000256" key="3">
    <source>
        <dbReference type="ARBA" id="ARBA00022525"/>
    </source>
</evidence>
<evidence type="ECO:0000259" key="13">
    <source>
        <dbReference type="PROSITE" id="PS51272"/>
    </source>
</evidence>
<dbReference type="PROSITE" id="PS00137">
    <property type="entry name" value="SUBTILASE_HIS"/>
    <property type="match status" value="1"/>
</dbReference>
<feature type="compositionally biased region" description="Basic and acidic residues" evidence="11">
    <location>
        <begin position="1241"/>
        <end position="1253"/>
    </location>
</feature>
<feature type="domain" description="SLH" evidence="13">
    <location>
        <begin position="1385"/>
        <end position="1443"/>
    </location>
</feature>
<dbReference type="GO" id="GO:0004252">
    <property type="term" value="F:serine-type endopeptidase activity"/>
    <property type="evidence" value="ECO:0007669"/>
    <property type="project" value="UniProtKB-UniRule"/>
</dbReference>
<feature type="region of interest" description="Disordered" evidence="11">
    <location>
        <begin position="246"/>
        <end position="277"/>
    </location>
</feature>
<evidence type="ECO:0000256" key="4">
    <source>
        <dbReference type="ARBA" id="ARBA00022670"/>
    </source>
</evidence>
<keyword evidence="15" id="KW-1185">Reference proteome</keyword>
<dbReference type="Pfam" id="PF02225">
    <property type="entry name" value="PA"/>
    <property type="match status" value="1"/>
</dbReference>
<evidence type="ECO:0000256" key="1">
    <source>
        <dbReference type="ARBA" id="ARBA00011073"/>
    </source>
</evidence>
<evidence type="ECO:0000256" key="7">
    <source>
        <dbReference type="ARBA" id="ARBA00022825"/>
    </source>
</evidence>
<dbReference type="PROSITE" id="PS00136">
    <property type="entry name" value="SUBTILASE_ASP"/>
    <property type="match status" value="1"/>
</dbReference>
<evidence type="ECO:0000256" key="6">
    <source>
        <dbReference type="ARBA" id="ARBA00022801"/>
    </source>
</evidence>
<dbReference type="Gene3D" id="3.40.50.200">
    <property type="entry name" value="Peptidase S8/S53 domain"/>
    <property type="match status" value="1"/>
</dbReference>
<gene>
    <name evidence="14" type="ORF">P9B03_04580</name>
</gene>
<dbReference type="SUPFAM" id="SSF52743">
    <property type="entry name" value="Subtilisin-like"/>
    <property type="match status" value="1"/>
</dbReference>
<evidence type="ECO:0000256" key="5">
    <source>
        <dbReference type="ARBA" id="ARBA00022729"/>
    </source>
</evidence>
<dbReference type="GO" id="GO:0006508">
    <property type="term" value="P:proteolysis"/>
    <property type="evidence" value="ECO:0007669"/>
    <property type="project" value="UniProtKB-KW"/>
</dbReference>
<dbReference type="InterPro" id="IPR010259">
    <property type="entry name" value="S8pro/Inhibitor_I9"/>
</dbReference>